<evidence type="ECO:0000313" key="2">
    <source>
        <dbReference type="EMBL" id="QEG21664.1"/>
    </source>
</evidence>
<feature type="domain" description="PSP1 C-terminal" evidence="1">
    <location>
        <begin position="60"/>
        <end position="145"/>
    </location>
</feature>
<name>A0A5B9P5X2_9BACT</name>
<dbReference type="PROSITE" id="PS51411">
    <property type="entry name" value="PSP1_C"/>
    <property type="match status" value="1"/>
</dbReference>
<dbReference type="Proteomes" id="UP000322214">
    <property type="component" value="Chromosome"/>
</dbReference>
<organism evidence="2 3">
    <name type="scientific">Mariniblastus fucicola</name>
    <dbReference type="NCBI Taxonomy" id="980251"/>
    <lineage>
        <taxon>Bacteria</taxon>
        <taxon>Pseudomonadati</taxon>
        <taxon>Planctomycetota</taxon>
        <taxon>Planctomycetia</taxon>
        <taxon>Pirellulales</taxon>
        <taxon>Pirellulaceae</taxon>
        <taxon>Mariniblastus</taxon>
    </lineage>
</organism>
<dbReference type="AlphaFoldDB" id="A0A5B9P5X2"/>
<evidence type="ECO:0000259" key="1">
    <source>
        <dbReference type="PROSITE" id="PS51411"/>
    </source>
</evidence>
<gene>
    <name evidence="2" type="ORF">MFFC18_15220</name>
</gene>
<keyword evidence="3" id="KW-1185">Reference proteome</keyword>
<dbReference type="InterPro" id="IPR007557">
    <property type="entry name" value="PSP1_C"/>
</dbReference>
<dbReference type="STRING" id="980251.GCA_001642875_02546"/>
<reference evidence="2 3" key="1">
    <citation type="submission" date="2019-08" db="EMBL/GenBank/DDBJ databases">
        <title>Deep-cultivation of Planctomycetes and their phenomic and genomic characterization uncovers novel biology.</title>
        <authorList>
            <person name="Wiegand S."/>
            <person name="Jogler M."/>
            <person name="Boedeker C."/>
            <person name="Pinto D."/>
            <person name="Vollmers J."/>
            <person name="Rivas-Marin E."/>
            <person name="Kohn T."/>
            <person name="Peeters S.H."/>
            <person name="Heuer A."/>
            <person name="Rast P."/>
            <person name="Oberbeckmann S."/>
            <person name="Bunk B."/>
            <person name="Jeske O."/>
            <person name="Meyerdierks A."/>
            <person name="Storesund J.E."/>
            <person name="Kallscheuer N."/>
            <person name="Luecker S."/>
            <person name="Lage O.M."/>
            <person name="Pohl T."/>
            <person name="Merkel B.J."/>
            <person name="Hornburger P."/>
            <person name="Mueller R.-W."/>
            <person name="Bruemmer F."/>
            <person name="Labrenz M."/>
            <person name="Spormann A.M."/>
            <person name="Op den Camp H."/>
            <person name="Overmann J."/>
            <person name="Amann R."/>
            <person name="Jetten M.S.M."/>
            <person name="Mascher T."/>
            <person name="Medema M.H."/>
            <person name="Devos D.P."/>
            <person name="Kaster A.-K."/>
            <person name="Ovreas L."/>
            <person name="Rohde M."/>
            <person name="Galperin M.Y."/>
            <person name="Jogler C."/>
        </authorList>
    </citation>
    <scope>NUCLEOTIDE SEQUENCE [LARGE SCALE GENOMIC DNA]</scope>
    <source>
        <strain evidence="2 3">FC18</strain>
    </source>
</reference>
<dbReference type="EMBL" id="CP042912">
    <property type="protein sequence ID" value="QEG21664.1"/>
    <property type="molecule type" value="Genomic_DNA"/>
</dbReference>
<dbReference type="Pfam" id="PF04468">
    <property type="entry name" value="PSP1"/>
    <property type="match status" value="1"/>
</dbReference>
<dbReference type="KEGG" id="mff:MFFC18_15220"/>
<dbReference type="OrthoDB" id="287205at2"/>
<proteinExistence type="predicted"/>
<accession>A0A5B9P5X2</accession>
<evidence type="ECO:0000313" key="3">
    <source>
        <dbReference type="Proteomes" id="UP000322214"/>
    </source>
</evidence>
<protein>
    <recommendedName>
        <fullName evidence="1">PSP1 C-terminal domain-containing protein</fullName>
    </recommendedName>
</protein>
<dbReference type="RefSeq" id="WP_075084976.1">
    <property type="nucleotide sequence ID" value="NZ_CP042912.1"/>
</dbReference>
<sequence length="180" mass="19647">MSAVHLVQIGLLGTIGKFVAADRNAYVRDVEVICRTARGLEVGRVICAVDSAVAAEEHDGELLRRVGREDRAIVERLDRFRDRAFLACRKLLTERNLRATLVDVEHLFDGQSIWFYFLGEVSPEVESLTNELAEVYESKVKFRKFAETLAQGCGPDCGTGSSCGDCSGCALSGGCGVKKS</sequence>